<evidence type="ECO:0000313" key="2">
    <source>
        <dbReference type="EMBL" id="AIS31184.1"/>
    </source>
</evidence>
<evidence type="ECO:0000259" key="1">
    <source>
        <dbReference type="SMART" id="SM00382"/>
    </source>
</evidence>
<dbReference type="InterPro" id="IPR000523">
    <property type="entry name" value="Mg_chelatse_chII-like_cat_dom"/>
</dbReference>
<dbReference type="EMBL" id="CP006933">
    <property type="protein sequence ID" value="AIS31184.1"/>
    <property type="molecule type" value="Genomic_DNA"/>
</dbReference>
<dbReference type="Proteomes" id="UP000062768">
    <property type="component" value="Chromosome I"/>
</dbReference>
<dbReference type="OrthoDB" id="9837at2157"/>
<dbReference type="EMBL" id="LN515531">
    <property type="protein sequence ID" value="CEA12648.1"/>
    <property type="molecule type" value="Genomic_DNA"/>
</dbReference>
<dbReference type="STRING" id="2162.BRM9_0357"/>
<dbReference type="PATRIC" id="fig|2162.10.peg.1455"/>
<dbReference type="KEGG" id="mfi:DSM1535_0284"/>
<dbReference type="RefSeq" id="WP_048071959.1">
    <property type="nucleotide sequence ID" value="NZ_CP006933.1"/>
</dbReference>
<feature type="domain" description="AAA+ ATPase" evidence="1">
    <location>
        <begin position="165"/>
        <end position="343"/>
    </location>
</feature>
<dbReference type="EMBL" id="LN734822">
    <property type="protein sequence ID" value="CEL25030.1"/>
    <property type="molecule type" value="Genomic_DNA"/>
</dbReference>
<dbReference type="InterPro" id="IPR003593">
    <property type="entry name" value="AAA+_ATPase"/>
</dbReference>
<dbReference type="AlphaFoldDB" id="A0A089ZUS3"/>
<evidence type="ECO:0000313" key="6">
    <source>
        <dbReference type="Proteomes" id="UP000062768"/>
    </source>
</evidence>
<protein>
    <submittedName>
        <fullName evidence="2">ATPase AAA family</fullName>
    </submittedName>
    <submittedName>
        <fullName evidence="3">Magnesium chelatase ChlI subunit</fullName>
    </submittedName>
</protein>
<dbReference type="SUPFAM" id="SSF52540">
    <property type="entry name" value="P-loop containing nucleoside triphosphate hydrolases"/>
    <property type="match status" value="1"/>
</dbReference>
<dbReference type="KEGG" id="mfc:BRM9_0357"/>
<dbReference type="SMART" id="SM00382">
    <property type="entry name" value="AAA"/>
    <property type="match status" value="1"/>
</dbReference>
<evidence type="ECO:0000313" key="3">
    <source>
        <dbReference type="EMBL" id="CEA12648.1"/>
    </source>
</evidence>
<dbReference type="PANTHER" id="PTHR42759">
    <property type="entry name" value="MOXR FAMILY PROTEIN"/>
    <property type="match status" value="1"/>
</dbReference>
<keyword evidence="6" id="KW-1185">Reference proteome</keyword>
<dbReference type="Gene3D" id="3.40.50.300">
    <property type="entry name" value="P-loop containing nucleotide triphosphate hydrolases"/>
    <property type="match status" value="1"/>
</dbReference>
<dbReference type="Proteomes" id="UP000029661">
    <property type="component" value="Chromosome"/>
</dbReference>
<reference evidence="2" key="1">
    <citation type="submission" date="2013-12" db="EMBL/GenBank/DDBJ databases">
        <title>The complete genome sequence of Methanobacterium sp. BRM9.</title>
        <authorList>
            <consortium name="Pastoral Greenhouse Gas Research Consortium"/>
            <person name="Kelly W.J."/>
            <person name="Leahy S.C."/>
            <person name="Perry R."/>
            <person name="Li D."/>
            <person name="Altermann E."/>
            <person name="Lambie S.C."/>
            <person name="Attwood G.T."/>
        </authorList>
    </citation>
    <scope>NUCLEOTIDE SEQUENCE [LARGE SCALE GENOMIC DNA]</scope>
    <source>
        <strain evidence="2">BRM9</strain>
    </source>
</reference>
<proteinExistence type="predicted"/>
<evidence type="ECO:0000313" key="4">
    <source>
        <dbReference type="EMBL" id="CEL25030.1"/>
    </source>
</evidence>
<reference evidence="4" key="2">
    <citation type="submission" date="2014-09" db="EMBL/GenBank/DDBJ databases">
        <authorList>
            <person name="Bishop-Lilly K.A."/>
            <person name="Broomall S.M."/>
            <person name="Chain P.S."/>
            <person name="Chertkov O."/>
            <person name="Coyne S.R."/>
            <person name="Daligault H.E."/>
            <person name="Davenport K.W."/>
            <person name="Erkkila T."/>
            <person name="Frey K.G."/>
            <person name="Gibbons H.S."/>
            <person name="Gu W."/>
            <person name="Jaissle J."/>
            <person name="Johnson S.L."/>
            <person name="Koroleva G.I."/>
            <person name="Ladner J.T."/>
            <person name="Lo C.-C."/>
            <person name="Minogue T.D."/>
            <person name="Munk C."/>
            <person name="Palacios G.F."/>
            <person name="Redden C.L."/>
            <person name="Rosenzweig C.N."/>
            <person name="Scholz M.B."/>
            <person name="Teshima H."/>
            <person name="Xu Y."/>
        </authorList>
    </citation>
    <scope>NUCLEOTIDE SEQUENCE</scope>
    <source>
        <strain evidence="4">Mb9</strain>
    </source>
</reference>
<dbReference type="GeneID" id="26739636"/>
<gene>
    <name evidence="2" type="ORF">BRM9_0357</name>
    <name evidence="3" type="ORF">DSM1535_0284</name>
    <name evidence="4" type="ORF">MB9_1393</name>
</gene>
<accession>A0A089ZUS3</accession>
<dbReference type="GO" id="GO:0005524">
    <property type="term" value="F:ATP binding"/>
    <property type="evidence" value="ECO:0007669"/>
    <property type="project" value="InterPro"/>
</dbReference>
<dbReference type="InterPro" id="IPR050764">
    <property type="entry name" value="CbbQ/NirQ/NorQ/GpvN"/>
</dbReference>
<sequence length="447" mass="51140">METDYYHDVKMQKLFQVLEEPKALDEIDLEKGFIQNLILKIINTYGNIKVQQIHEITGLHVDILEQCLKAMEKEDLVAQTAGGFLFASVEYTIKKQGHLKAAKLMNENPYMGTAPVTYDEYFKIMEVQLQGRYPIDIPHEVVEKAFREVVGMAYPKKVLTESAIGGKGFFIYGPPGTGKTFLTSKMSEILPPIIIPRYIEFSGNIIQLLDPDFHKLRPEQPGDPRWAKIYAPFVFTGSELSTEKMETLYNPNKGVYETSPIIKANGGVLLLDDLGRQNEDPNVLLNRMIVPLENKRDVIYVKGAPVIVHTHFIPALSTNLEITIIDEAHLRRAPLHVFLEVPSPEEIVEVFKRNLDKLKEDYDQDVLERFRNVYIPYLDGGENLKPTFAHARDIAQIAQAIRIRRGEDKMTVEILEEALDQHILVSMQRKYTPELFERIITQGNKPH</sequence>
<name>A0A089ZUS3_METFO</name>
<organism evidence="2 5">
    <name type="scientific">Methanobacterium formicicum</name>
    <dbReference type="NCBI Taxonomy" id="2162"/>
    <lineage>
        <taxon>Archaea</taxon>
        <taxon>Methanobacteriati</taxon>
        <taxon>Methanobacteriota</taxon>
        <taxon>Methanomada group</taxon>
        <taxon>Methanobacteria</taxon>
        <taxon>Methanobacteriales</taxon>
        <taxon>Methanobacteriaceae</taxon>
        <taxon>Methanobacterium</taxon>
    </lineage>
</organism>
<dbReference type="Pfam" id="PF01078">
    <property type="entry name" value="Mg_chelatase"/>
    <property type="match status" value="1"/>
</dbReference>
<dbReference type="PANTHER" id="PTHR42759:SF1">
    <property type="entry name" value="MAGNESIUM-CHELATASE SUBUNIT CHLD"/>
    <property type="match status" value="1"/>
</dbReference>
<evidence type="ECO:0000313" key="5">
    <source>
        <dbReference type="Proteomes" id="UP000029661"/>
    </source>
</evidence>
<dbReference type="InterPro" id="IPR027417">
    <property type="entry name" value="P-loop_NTPase"/>
</dbReference>